<keyword evidence="3" id="KW-0670">Pyruvate</keyword>
<dbReference type="Pfam" id="PF01261">
    <property type="entry name" value="AP_endonuc_2"/>
    <property type="match status" value="1"/>
</dbReference>
<dbReference type="InterPro" id="IPR013022">
    <property type="entry name" value="Xyl_isomerase-like_TIM-brl"/>
</dbReference>
<proteinExistence type="predicted"/>
<dbReference type="PROSITE" id="PS51819">
    <property type="entry name" value="VOC"/>
    <property type="match status" value="1"/>
</dbReference>
<feature type="domain" description="VOC" evidence="2">
    <location>
        <begin position="435"/>
        <end position="584"/>
    </location>
</feature>
<dbReference type="InterPro" id="IPR037523">
    <property type="entry name" value="VOC_core"/>
</dbReference>
<dbReference type="EC" id="1.13.11.27" evidence="3"/>
<dbReference type="CDD" id="cd08342">
    <property type="entry name" value="HPPD_N_like"/>
    <property type="match status" value="1"/>
</dbReference>
<evidence type="ECO:0000313" key="3">
    <source>
        <dbReference type="EMBL" id="CTQ76429.1"/>
    </source>
</evidence>
<accession>A0A0M7AN19</accession>
<dbReference type="SUPFAM" id="SSF54593">
    <property type="entry name" value="Glyoxalase/Bleomycin resistance protein/Dihydroxybiphenyl dioxygenase"/>
    <property type="match status" value="1"/>
</dbReference>
<dbReference type="GO" id="GO:0046872">
    <property type="term" value="F:metal ion binding"/>
    <property type="evidence" value="ECO:0007669"/>
    <property type="project" value="UniProtKB-KW"/>
</dbReference>
<dbReference type="Proteomes" id="UP000049983">
    <property type="component" value="Unassembled WGS sequence"/>
</dbReference>
<keyword evidence="3" id="KW-0560">Oxidoreductase</keyword>
<evidence type="ECO:0000256" key="1">
    <source>
        <dbReference type="ARBA" id="ARBA00022723"/>
    </source>
</evidence>
<keyword evidence="4" id="KW-1185">Reference proteome</keyword>
<dbReference type="PANTHER" id="PTHR12110">
    <property type="entry name" value="HYDROXYPYRUVATE ISOMERASE"/>
    <property type="match status" value="1"/>
</dbReference>
<organism evidence="3 4">
    <name type="scientific">Roseibium album</name>
    <dbReference type="NCBI Taxonomy" id="311410"/>
    <lineage>
        <taxon>Bacteria</taxon>
        <taxon>Pseudomonadati</taxon>
        <taxon>Pseudomonadota</taxon>
        <taxon>Alphaproteobacteria</taxon>
        <taxon>Hyphomicrobiales</taxon>
        <taxon>Stappiaceae</taxon>
        <taxon>Roseibium</taxon>
    </lineage>
</organism>
<protein>
    <submittedName>
        <fullName evidence="3">4-hydroxyphenylpyruvate dioxygenase</fullName>
        <ecNumber evidence="3">1.13.11.27</ecNumber>
    </submittedName>
</protein>
<dbReference type="OrthoDB" id="9780241at2"/>
<gene>
    <name evidence="3" type="primary">hpd_2</name>
    <name evidence="3" type="ORF">LA5096_04741</name>
</gene>
<dbReference type="InterPro" id="IPR041736">
    <property type="entry name" value="4OHPhenylPyrv_dOase_N"/>
</dbReference>
<dbReference type="InterPro" id="IPR050312">
    <property type="entry name" value="IolE/XylAMocC-like"/>
</dbReference>
<dbReference type="STRING" id="311410.LA5095_03459"/>
<name>A0A0M7AN19_9HYPH</name>
<dbReference type="Gene3D" id="3.10.180.10">
    <property type="entry name" value="2,3-Dihydroxybiphenyl 1,2-Dioxygenase, domain 1"/>
    <property type="match status" value="2"/>
</dbReference>
<evidence type="ECO:0000313" key="4">
    <source>
        <dbReference type="Proteomes" id="UP000049983"/>
    </source>
</evidence>
<dbReference type="EMBL" id="CXWC01000013">
    <property type="protein sequence ID" value="CTQ76429.1"/>
    <property type="molecule type" value="Genomic_DNA"/>
</dbReference>
<keyword evidence="1" id="KW-0479">Metal-binding</keyword>
<dbReference type="SUPFAM" id="SSF51658">
    <property type="entry name" value="Xylose isomerase-like"/>
    <property type="match status" value="1"/>
</dbReference>
<reference evidence="4" key="1">
    <citation type="submission" date="2015-07" db="EMBL/GenBank/DDBJ databases">
        <authorList>
            <person name="Rodrigo-Torres Lidia"/>
            <person name="Arahal R.David."/>
        </authorList>
    </citation>
    <scope>NUCLEOTIDE SEQUENCE [LARGE SCALE GENOMIC DNA]</scope>
    <source>
        <strain evidence="4">CECT 5096</strain>
    </source>
</reference>
<dbReference type="Pfam" id="PF14696">
    <property type="entry name" value="Glyoxalase_5"/>
    <property type="match status" value="1"/>
</dbReference>
<dbReference type="Gene3D" id="3.20.20.150">
    <property type="entry name" value="Divalent-metal-dependent TIM barrel enzymes"/>
    <property type="match status" value="1"/>
</dbReference>
<dbReference type="AlphaFoldDB" id="A0A0M7AN19"/>
<dbReference type="InterPro" id="IPR036237">
    <property type="entry name" value="Xyl_isomerase-like_sf"/>
</dbReference>
<sequence length="623" mass="68569">MTLCMATTSVPGDLPDKLRAIASAGFKSAELHEPDFTGFYGSASDIRAMAQELGLEIGLLQPFRNLEGQENQAAEFDRLEAKFDLMGALGTDLLLVGSARVMKDGVEFSRIADDLARAAELAANRDIRLAYLALPWAQRITHDSDARKIVDAVGQSNFGLALNSYFSLAGGRRPADLRDLDGGKIFHVQLSDAPRLDTDIRMLKRQFGMLPGLGRLNLNGFVKVLARAGYQEAWSIARVGEQGQATSAEQLTRDGYRALVSLLDEAFGSEPGISLPAPGLPARSRVRGIEFIEFAVDETTHKQLVAVLVSMCFRMERRHIAKSVELLRQGAINIVVNSDESGYARSAFANHGPCVCDMGIRVDDSKLAVERATALGTELYSQPVGTGELDIPAIRGVGGSVVHFIDERSNLHRVWDIEFEPVQKTAAIPPAGLRRIDHVAQTMADDEMRSWLLYYATTFDMRKSEIVSVADPSGIIHSQPVESPEGELRLNLNGAVGQKTFAATFLADRIGAGVQHIAFLTDDIFETSATLDGQDFARLEVSENYYEDLRVRYALDPELVDRMRAGNILYERLGDAEYFQIYSRPIFNGFFFEIVERRAGYQGYGATNASMRLAAQLKCQRKA</sequence>
<keyword evidence="3" id="KW-0223">Dioxygenase</keyword>
<evidence type="ECO:0000259" key="2">
    <source>
        <dbReference type="PROSITE" id="PS51819"/>
    </source>
</evidence>
<dbReference type="PANTHER" id="PTHR12110:SF21">
    <property type="entry name" value="XYLOSE ISOMERASE-LIKE TIM BARREL DOMAIN-CONTAINING PROTEIN"/>
    <property type="match status" value="1"/>
</dbReference>
<dbReference type="GO" id="GO:0003868">
    <property type="term" value="F:4-hydroxyphenylpyruvate dioxygenase activity"/>
    <property type="evidence" value="ECO:0007669"/>
    <property type="project" value="UniProtKB-EC"/>
</dbReference>
<dbReference type="InterPro" id="IPR029068">
    <property type="entry name" value="Glyas_Bleomycin-R_OHBP_Dase"/>
</dbReference>